<feature type="domain" description="Solute-binding protein family 5" evidence="2">
    <location>
        <begin position="121"/>
        <end position="532"/>
    </location>
</feature>
<keyword evidence="4" id="KW-1185">Reference proteome</keyword>
<accession>A0A927MMB4</accession>
<evidence type="ECO:0000313" key="3">
    <source>
        <dbReference type="EMBL" id="MBE1603159.1"/>
    </source>
</evidence>
<dbReference type="CDD" id="cd08500">
    <property type="entry name" value="PBP2_NikA_DppA_OppA_like_4"/>
    <property type="match status" value="1"/>
</dbReference>
<reference evidence="3" key="1">
    <citation type="submission" date="2020-10" db="EMBL/GenBank/DDBJ databases">
        <title>Sequencing the genomes of 1000 actinobacteria strains.</title>
        <authorList>
            <person name="Klenk H.-P."/>
        </authorList>
    </citation>
    <scope>NUCLEOTIDE SEQUENCE</scope>
    <source>
        <strain evidence="3">DSM 45354</strain>
    </source>
</reference>
<dbReference type="Gene3D" id="3.10.105.10">
    <property type="entry name" value="Dipeptide-binding Protein, Domain 3"/>
    <property type="match status" value="1"/>
</dbReference>
<dbReference type="Proteomes" id="UP000638648">
    <property type="component" value="Unassembled WGS sequence"/>
</dbReference>
<dbReference type="PROSITE" id="PS51257">
    <property type="entry name" value="PROKAR_LIPOPROTEIN"/>
    <property type="match status" value="1"/>
</dbReference>
<dbReference type="InterPro" id="IPR039424">
    <property type="entry name" value="SBP_5"/>
</dbReference>
<dbReference type="EMBL" id="JADBEM010000001">
    <property type="protein sequence ID" value="MBE1603159.1"/>
    <property type="molecule type" value="Genomic_DNA"/>
</dbReference>
<evidence type="ECO:0000259" key="2">
    <source>
        <dbReference type="Pfam" id="PF00496"/>
    </source>
</evidence>
<dbReference type="RefSeq" id="WP_192748046.1">
    <property type="nucleotide sequence ID" value="NZ_BAABJL010000160.1"/>
</dbReference>
<dbReference type="SUPFAM" id="SSF53850">
    <property type="entry name" value="Periplasmic binding protein-like II"/>
    <property type="match status" value="1"/>
</dbReference>
<organism evidence="3 4">
    <name type="scientific">Actinopolymorpha pittospori</name>
    <dbReference type="NCBI Taxonomy" id="648752"/>
    <lineage>
        <taxon>Bacteria</taxon>
        <taxon>Bacillati</taxon>
        <taxon>Actinomycetota</taxon>
        <taxon>Actinomycetes</taxon>
        <taxon>Propionibacteriales</taxon>
        <taxon>Actinopolymorphaceae</taxon>
        <taxon>Actinopolymorpha</taxon>
    </lineage>
</organism>
<dbReference type="GO" id="GO:0015833">
    <property type="term" value="P:peptide transport"/>
    <property type="evidence" value="ECO:0007669"/>
    <property type="project" value="TreeGrafter"/>
</dbReference>
<dbReference type="InterPro" id="IPR000914">
    <property type="entry name" value="SBP_5_dom"/>
</dbReference>
<dbReference type="PANTHER" id="PTHR30290">
    <property type="entry name" value="PERIPLASMIC BINDING COMPONENT OF ABC TRANSPORTER"/>
    <property type="match status" value="1"/>
</dbReference>
<dbReference type="AlphaFoldDB" id="A0A927MMB4"/>
<proteinExistence type="predicted"/>
<evidence type="ECO:0000256" key="1">
    <source>
        <dbReference type="SAM" id="MobiDB-lite"/>
    </source>
</evidence>
<feature type="region of interest" description="Disordered" evidence="1">
    <location>
        <begin position="31"/>
        <end position="50"/>
    </location>
</feature>
<dbReference type="GO" id="GO:1904680">
    <property type="term" value="F:peptide transmembrane transporter activity"/>
    <property type="evidence" value="ECO:0007669"/>
    <property type="project" value="TreeGrafter"/>
</dbReference>
<evidence type="ECO:0000313" key="4">
    <source>
        <dbReference type="Proteomes" id="UP000638648"/>
    </source>
</evidence>
<name>A0A927MMB4_9ACTN</name>
<protein>
    <submittedName>
        <fullName evidence="3">Peptide/nickel transport system substrate-binding protein</fullName>
    </submittedName>
</protein>
<gene>
    <name evidence="3" type="ORF">HEB94_000007</name>
</gene>
<dbReference type="Gene3D" id="3.40.190.10">
    <property type="entry name" value="Periplasmic binding protein-like II"/>
    <property type="match status" value="1"/>
</dbReference>
<comment type="caution">
    <text evidence="3">The sequence shown here is derived from an EMBL/GenBank/DDBJ whole genome shotgun (WGS) entry which is preliminary data.</text>
</comment>
<dbReference type="PANTHER" id="PTHR30290:SF62">
    <property type="entry name" value="OLIGOPEPTIDE ABC TRANSPORTER, PERIPLASMIC OLIGOPEPTIDE-BINDING PROTEIN"/>
    <property type="match status" value="1"/>
</dbReference>
<dbReference type="Pfam" id="PF00496">
    <property type="entry name" value="SBP_bac_5"/>
    <property type="match status" value="1"/>
</dbReference>
<sequence length="655" mass="74322">MDHAVSRKKFLTTAGMAIAAVSLSGCDVFSTEPTGKGGDSRATGAPKGKEAPALAAQVKQGKLPPVEQRLPKSPLVVNPVERIGRYGGTWRTALVADADRPWMERTLTYEGLLRYNTEWNKITPNVAERYEVNDDASEYTFHLREGMRWSDGEPFTADDVLFWYEDVFMNTEVTSVKERMMCGGQEPMELEKVDDLTFVVRFPTTPNALFERLVASGNGNAIAIVATPRHYLREFHAKYNPNVDKLAGDAGFDDWVGLFSARSDWAINTAMPTLNAWIVTSPYTGNQRVVAKRNPYYWKVDPDGSQLPYIDEIVYTYLQNVQTCLLKALNGEFDMHSRHINTLENKPVIGQNREKGDYRFFDLNADPMNAAMLTLNLTHKDPVKREIFQNKNFRIGLSYALNRAEIIKVVYRGQGEPWQGSPRRETEFYDERLAKQYVEYDVAKANEYLDRAGYPRRDGDGLRLGPNGKPIFIQLDTTVEEGPEWIDVAQFIVRNWRAVGIDARADTVARTLVETRRDANTQDIAITLAFGGVNVIMDPREYLPVAGNEKGTWVAWYASYGKEGEEPPADVRRQMELYEELKATRQAERQRDLMKEILQITTDRFPAIGINLPAKGYGIARNNFRNVPKQMYSSQGWTYPEPAPSNPCQYFFDDA</sequence>